<dbReference type="EMBL" id="MU069769">
    <property type="protein sequence ID" value="KAF5834226.1"/>
    <property type="molecule type" value="Genomic_DNA"/>
</dbReference>
<keyword evidence="2" id="KW-1185">Reference proteome</keyword>
<protein>
    <submittedName>
        <fullName evidence="1">Uncharacterized protein</fullName>
    </submittedName>
</protein>
<organism evidence="1 2">
    <name type="scientific">Dunaliella salina</name>
    <name type="common">Green alga</name>
    <name type="synonym">Protococcus salinus</name>
    <dbReference type="NCBI Taxonomy" id="3046"/>
    <lineage>
        <taxon>Eukaryota</taxon>
        <taxon>Viridiplantae</taxon>
        <taxon>Chlorophyta</taxon>
        <taxon>core chlorophytes</taxon>
        <taxon>Chlorophyceae</taxon>
        <taxon>CS clade</taxon>
        <taxon>Chlamydomonadales</taxon>
        <taxon>Dunaliellaceae</taxon>
        <taxon>Dunaliella</taxon>
    </lineage>
</organism>
<gene>
    <name evidence="1" type="ORF">DUNSADRAFT_9216</name>
</gene>
<sequence length="144" mass="16676">MRQVLYKSLQRNRERKRELQGIVLGNVCSCRMMHPGYMEMSLFPAALMLSWVSNSRNLLSISGTTNLFQACLNGIERYYYHVESFEFAICQRLLGCLILYTWLYNRFSFLLGASSSQAGGPFTLDDCPLRCWLIFLSTVKNFDK</sequence>
<accession>A0ABQ7GHY4</accession>
<name>A0ABQ7GHY4_DUNSA</name>
<proteinExistence type="predicted"/>
<dbReference type="Proteomes" id="UP000815325">
    <property type="component" value="Unassembled WGS sequence"/>
</dbReference>
<evidence type="ECO:0000313" key="1">
    <source>
        <dbReference type="EMBL" id="KAF5834226.1"/>
    </source>
</evidence>
<evidence type="ECO:0000313" key="2">
    <source>
        <dbReference type="Proteomes" id="UP000815325"/>
    </source>
</evidence>
<comment type="caution">
    <text evidence="1">The sequence shown here is derived from an EMBL/GenBank/DDBJ whole genome shotgun (WGS) entry which is preliminary data.</text>
</comment>
<reference evidence="1" key="1">
    <citation type="submission" date="2017-08" db="EMBL/GenBank/DDBJ databases">
        <authorList>
            <person name="Polle J.E."/>
            <person name="Barry K."/>
            <person name="Cushman J."/>
            <person name="Schmutz J."/>
            <person name="Tran D."/>
            <person name="Hathwaick L.T."/>
            <person name="Yim W.C."/>
            <person name="Jenkins J."/>
            <person name="Mckie-Krisberg Z.M."/>
            <person name="Prochnik S."/>
            <person name="Lindquist E."/>
            <person name="Dockter R.B."/>
            <person name="Adam C."/>
            <person name="Molina H."/>
            <person name="Bunkerborg J."/>
            <person name="Jin E."/>
            <person name="Buchheim M."/>
            <person name="Magnuson J."/>
        </authorList>
    </citation>
    <scope>NUCLEOTIDE SEQUENCE</scope>
    <source>
        <strain evidence="1">CCAP 19/18</strain>
    </source>
</reference>